<dbReference type="Proteomes" id="UP000478417">
    <property type="component" value="Unassembled WGS sequence"/>
</dbReference>
<keyword evidence="1" id="KW-0732">Signal</keyword>
<gene>
    <name evidence="2" type="ORF">G0Q06_07195</name>
</gene>
<evidence type="ECO:0000256" key="1">
    <source>
        <dbReference type="SAM" id="SignalP"/>
    </source>
</evidence>
<dbReference type="RefSeq" id="WP_163963943.1">
    <property type="nucleotide sequence ID" value="NZ_JAAGNX010000002.1"/>
</dbReference>
<sequence>MNTIKKIVATCLVGAVAFSLNAQPDPGATVDQDGNLVLSDGTVIAPPAGEVVDGNLVVDGNTINAPVATVNGDGSITLGDGTTLTVPDLPQGGDFIVSWFGSDFFDFDTGLAADQSQQYFSFTLKNMYHFAASNWFYVLEWDATVFVDPNTGNRSLATGVWMYTNNLFPGQTSGIWFFVSGTNGWNDLRDSDGDGVNDLSDGEAGAQVLEGYLYLADASGYDANGAGWFYFSEFDDSPTDPGNFIIRLGGGGSWVELTDPVQ</sequence>
<organism evidence="2 3">
    <name type="scientific">Oceanipulchritudo coccoides</name>
    <dbReference type="NCBI Taxonomy" id="2706888"/>
    <lineage>
        <taxon>Bacteria</taxon>
        <taxon>Pseudomonadati</taxon>
        <taxon>Verrucomicrobiota</taxon>
        <taxon>Opitutia</taxon>
        <taxon>Puniceicoccales</taxon>
        <taxon>Oceanipulchritudinaceae</taxon>
        <taxon>Oceanipulchritudo</taxon>
    </lineage>
</organism>
<evidence type="ECO:0000313" key="2">
    <source>
        <dbReference type="EMBL" id="NDV62228.1"/>
    </source>
</evidence>
<keyword evidence="3" id="KW-1185">Reference proteome</keyword>
<name>A0A6B2LZY4_9BACT</name>
<accession>A0A6B2LZY4</accession>
<feature type="signal peptide" evidence="1">
    <location>
        <begin position="1"/>
        <end position="22"/>
    </location>
</feature>
<feature type="chain" id="PRO_5025501528" evidence="1">
    <location>
        <begin position="23"/>
        <end position="262"/>
    </location>
</feature>
<proteinExistence type="predicted"/>
<dbReference type="EMBL" id="JAAGNX010000002">
    <property type="protein sequence ID" value="NDV62228.1"/>
    <property type="molecule type" value="Genomic_DNA"/>
</dbReference>
<reference evidence="2 3" key="1">
    <citation type="submission" date="2020-02" db="EMBL/GenBank/DDBJ databases">
        <title>Albibacoteraceae fam. nov., the first described family within the subdivision 4 Verrucomicrobia.</title>
        <authorList>
            <person name="Xi F."/>
        </authorList>
    </citation>
    <scope>NUCLEOTIDE SEQUENCE [LARGE SCALE GENOMIC DNA]</scope>
    <source>
        <strain evidence="2 3">CK1056</strain>
    </source>
</reference>
<evidence type="ECO:0000313" key="3">
    <source>
        <dbReference type="Proteomes" id="UP000478417"/>
    </source>
</evidence>
<comment type="caution">
    <text evidence="2">The sequence shown here is derived from an EMBL/GenBank/DDBJ whole genome shotgun (WGS) entry which is preliminary data.</text>
</comment>
<protein>
    <submittedName>
        <fullName evidence="2">Uncharacterized protein</fullName>
    </submittedName>
</protein>
<dbReference type="AlphaFoldDB" id="A0A6B2LZY4"/>